<sequence>EAPKQIQPWILGGRCAGHSRHPVRRLARAAGGDDPLQPVPTTGARRQGGGCRHLGPLRPGHAQGSAARRRDALRHHARRARARRRAGPPRGALLGPHREHLAPRPAVPVPADPALRRRLVLPWPPPRGRPGRLNADRQEQGQGLRRVRHRRDVQGRRRRGRGQGRVARDRGLPARARALRPPRRPDAERRAAGGAAGHGQDTARQGGRGRGEGGLLLHLRRRIRGDVRGRRRGPGARPVRAGTGQGAGHHLHRRVGRAGPRPWRGRPLRRRAFGSGADVEPAPGGDGRLRFALRPGHHRRDQPAGNPRPGAAARRPLRPPGSGGPAGQVRARGHPQRPPAQGDARAGRGCGKGGGADAGLHRRGPRQLGQRSRAARHPPRRRRRHHGRLQQRGGAHYRRLGEAQPAAQSARARDRRLPRDGARARRPRPAGGGPGPQGVDHPARRRRARLHDPAPDGRPLPDDARGAGAQNDGAARRARRGADRVQPPLHRRRRRPPARHGHRPRHGGPLRHVRAARQRRLRARRAELPRRPGHGDGAARARLRRGHGQRDRRRGARHHGRRPGAHPRPPAGAARRAGALRPALAGEGNAGRGGVGRVRATRGRTIRGAAAGGRRI</sequence>
<feature type="compositionally biased region" description="Basic residues" evidence="1">
    <location>
        <begin position="145"/>
        <end position="162"/>
    </location>
</feature>
<feature type="compositionally biased region" description="Basic residues" evidence="1">
    <location>
        <begin position="541"/>
        <end position="565"/>
    </location>
</feature>
<organism evidence="2">
    <name type="scientific">uncultured Acetobacteraceae bacterium</name>
    <dbReference type="NCBI Taxonomy" id="169975"/>
    <lineage>
        <taxon>Bacteria</taxon>
        <taxon>Pseudomonadati</taxon>
        <taxon>Pseudomonadota</taxon>
        <taxon>Alphaproteobacteria</taxon>
        <taxon>Acetobacterales</taxon>
        <taxon>Acetobacteraceae</taxon>
        <taxon>environmental samples</taxon>
    </lineage>
</organism>
<proteinExistence type="predicted"/>
<evidence type="ECO:0000256" key="1">
    <source>
        <dbReference type="SAM" id="MobiDB-lite"/>
    </source>
</evidence>
<feature type="compositionally biased region" description="Basic residues" evidence="1">
    <location>
        <begin position="489"/>
        <end position="523"/>
    </location>
</feature>
<dbReference type="GO" id="GO:0051301">
    <property type="term" value="P:cell division"/>
    <property type="evidence" value="ECO:0007669"/>
    <property type="project" value="UniProtKB-KW"/>
</dbReference>
<feature type="compositionally biased region" description="Basic and acidic residues" evidence="1">
    <location>
        <begin position="524"/>
        <end position="539"/>
    </location>
</feature>
<feature type="compositionally biased region" description="Basic residues" evidence="1">
    <location>
        <begin position="373"/>
        <end position="389"/>
    </location>
</feature>
<feature type="compositionally biased region" description="Low complexity" evidence="1">
    <location>
        <begin position="303"/>
        <end position="314"/>
    </location>
</feature>
<name>A0A6J4I6V3_9PROT</name>
<feature type="compositionally biased region" description="Basic and acidic residues" evidence="1">
    <location>
        <begin position="450"/>
        <end position="465"/>
    </location>
</feature>
<dbReference type="AlphaFoldDB" id="A0A6J4I6V3"/>
<feature type="compositionally biased region" description="Basic and acidic residues" evidence="1">
    <location>
        <begin position="411"/>
        <end position="423"/>
    </location>
</feature>
<feature type="compositionally biased region" description="Gly residues" evidence="1">
    <location>
        <begin position="348"/>
        <end position="357"/>
    </location>
</feature>
<feature type="compositionally biased region" description="Basic residues" evidence="1">
    <location>
        <begin position="218"/>
        <end position="234"/>
    </location>
</feature>
<reference evidence="2" key="1">
    <citation type="submission" date="2020-02" db="EMBL/GenBank/DDBJ databases">
        <authorList>
            <person name="Meier V. D."/>
        </authorList>
    </citation>
    <scope>NUCLEOTIDE SEQUENCE</scope>
    <source>
        <strain evidence="2">AVDCRST_MAG08</strain>
    </source>
</reference>
<evidence type="ECO:0000313" key="2">
    <source>
        <dbReference type="EMBL" id="CAA9242027.1"/>
    </source>
</evidence>
<dbReference type="EMBL" id="CADCTG010000143">
    <property type="protein sequence ID" value="CAA9242027.1"/>
    <property type="molecule type" value="Genomic_DNA"/>
</dbReference>
<feature type="region of interest" description="Disordered" evidence="1">
    <location>
        <begin position="1"/>
        <end position="616"/>
    </location>
</feature>
<feature type="non-terminal residue" evidence="2">
    <location>
        <position position="1"/>
    </location>
</feature>
<feature type="compositionally biased region" description="Basic residues" evidence="1">
    <location>
        <begin position="263"/>
        <end position="272"/>
    </location>
</feature>
<feature type="compositionally biased region" description="Basic residues" evidence="1">
    <location>
        <begin position="71"/>
        <end position="87"/>
    </location>
</feature>
<feature type="compositionally biased region" description="Low complexity" evidence="1">
    <location>
        <begin position="571"/>
        <end position="586"/>
    </location>
</feature>
<feature type="compositionally biased region" description="Low complexity" evidence="1">
    <location>
        <begin position="606"/>
        <end position="616"/>
    </location>
</feature>
<feature type="non-terminal residue" evidence="2">
    <location>
        <position position="616"/>
    </location>
</feature>
<feature type="compositionally biased region" description="Basic residues" evidence="1">
    <location>
        <begin position="17"/>
        <end position="27"/>
    </location>
</feature>
<protein>
    <submittedName>
        <fullName evidence="2">Cell division protein FtsH</fullName>
    </submittedName>
</protein>
<gene>
    <name evidence="2" type="ORF">AVDCRST_MAG08-1669</name>
</gene>
<keyword evidence="2" id="KW-0132">Cell division</keyword>
<accession>A0A6J4I6V3</accession>
<keyword evidence="2" id="KW-0131">Cell cycle</keyword>